<proteinExistence type="predicted"/>
<sequence>MKASQYIQLAIANNRQVTVPEINIEKMHIQYVIDESGFDLPRDQLEAYMLSVYAATGLSWSPGENLLYLALNDEGQIETKLTYIGGLDLALQSGEIQAYQAWAIREGDSIRVFNDRMPLVSLVGLSPKRGELRGGIASALLPSGEYVSFEIDQIELESVAENGSEVWQSIYVDEMVKKQALWRLLNHVAITAFDGFYNTLTAHCEALRPIRKIEAPTKKTKFMAAGVVETSACRFDALFD</sequence>
<organism evidence="1">
    <name type="scientific">Shewanella decolorationis</name>
    <dbReference type="NCBI Taxonomy" id="256839"/>
    <lineage>
        <taxon>Bacteria</taxon>
        <taxon>Pseudomonadati</taxon>
        <taxon>Pseudomonadota</taxon>
        <taxon>Gammaproteobacteria</taxon>
        <taxon>Alteromonadales</taxon>
        <taxon>Shewanellaceae</taxon>
        <taxon>Shewanella</taxon>
    </lineage>
</organism>
<dbReference type="AlphaFoldDB" id="A0A5B8R1V6"/>
<reference evidence="1" key="1">
    <citation type="journal article" date="2019" name="Ecotoxicol. Environ. Saf.">
        <title>Microbial characterization of heavy metal resistant bacterial strains isolated from an electroplating wastewater treatment plant.</title>
        <authorList>
            <person name="Cai X."/>
            <person name="Zheng X."/>
            <person name="Zhang D."/>
            <person name="Iqbal W."/>
            <person name="Liu C."/>
            <person name="Yang B."/>
            <person name="Zhao X."/>
            <person name="Lu X."/>
            <person name="Mao Y."/>
        </authorList>
    </citation>
    <scope>NUCLEOTIDE SEQUENCE [LARGE SCALE GENOMIC DNA]</scope>
    <source>
        <strain evidence="1">Ni1-3</strain>
    </source>
</reference>
<evidence type="ECO:0000313" key="1">
    <source>
        <dbReference type="EMBL" id="QDZ92903.1"/>
    </source>
</evidence>
<protein>
    <recommendedName>
        <fullName evidence="2">Recombinase RecT</fullName>
    </recommendedName>
</protein>
<dbReference type="RefSeq" id="WP_011711518.1">
    <property type="nucleotide sequence ID" value="NZ_CP076856.1"/>
</dbReference>
<name>A0A5B8R1V6_9GAMM</name>
<accession>A0A5B8R1V6</accession>
<dbReference type="EMBL" id="CP031775">
    <property type="protein sequence ID" value="QDZ92903.1"/>
    <property type="molecule type" value="Genomic_DNA"/>
</dbReference>
<evidence type="ECO:0008006" key="2">
    <source>
        <dbReference type="Google" id="ProtNLM"/>
    </source>
</evidence>
<gene>
    <name evidence="1" type="ORF">D0436_21965</name>
</gene>